<dbReference type="SMART" id="SM00238">
    <property type="entry name" value="BIR"/>
    <property type="match status" value="1"/>
</dbReference>
<organism evidence="1 2">
    <name type="scientific">Astathelohania contejeani</name>
    <dbReference type="NCBI Taxonomy" id="164912"/>
    <lineage>
        <taxon>Eukaryota</taxon>
        <taxon>Fungi</taxon>
        <taxon>Fungi incertae sedis</taxon>
        <taxon>Microsporidia</taxon>
        <taxon>Astathelohaniidae</taxon>
        <taxon>Astathelohania</taxon>
    </lineage>
</organism>
<dbReference type="PROSITE" id="PS50143">
    <property type="entry name" value="BIR_REPEAT_2"/>
    <property type="match status" value="1"/>
</dbReference>
<dbReference type="SUPFAM" id="SSF57924">
    <property type="entry name" value="Inhibitor of apoptosis (IAP) repeat"/>
    <property type="match status" value="1"/>
</dbReference>
<dbReference type="PANTHER" id="PTHR10044:SF139">
    <property type="entry name" value="DEATH-ASSOCIATED INHIBITOR OF APOPTOSIS 2"/>
    <property type="match status" value="1"/>
</dbReference>
<gene>
    <name evidence="1" type="primary">Diap1_1</name>
    <name evidence="1" type="ORF">TCON_2151</name>
</gene>
<name>A0ABQ7HWW3_9MICR</name>
<evidence type="ECO:0000313" key="2">
    <source>
        <dbReference type="Proteomes" id="UP001516464"/>
    </source>
</evidence>
<evidence type="ECO:0000313" key="1">
    <source>
        <dbReference type="EMBL" id="KAF7682629.1"/>
    </source>
</evidence>
<keyword evidence="2" id="KW-1185">Reference proteome</keyword>
<dbReference type="EMBL" id="SBIQ01000210">
    <property type="protein sequence ID" value="KAF7682629.1"/>
    <property type="molecule type" value="Genomic_DNA"/>
</dbReference>
<protein>
    <submittedName>
        <fullName evidence="1">Death-associated inhibitor of apoptosis 1</fullName>
    </submittedName>
</protein>
<accession>A0ABQ7HWW3</accession>
<proteinExistence type="predicted"/>
<dbReference type="PANTHER" id="PTHR10044">
    <property type="entry name" value="INHIBITOR OF APOPTOSIS"/>
    <property type="match status" value="1"/>
</dbReference>
<dbReference type="CDD" id="cd00022">
    <property type="entry name" value="BIR"/>
    <property type="match status" value="1"/>
</dbReference>
<dbReference type="InterPro" id="IPR050784">
    <property type="entry name" value="IAP"/>
</dbReference>
<reference evidence="1 2" key="1">
    <citation type="submission" date="2019-01" db="EMBL/GenBank/DDBJ databases">
        <title>Genomes sequencing and comparative genomics of infectious freshwater microsporidia, Cucumispora dikerogammari and Thelohania contejeani.</title>
        <authorList>
            <person name="Cormier A."/>
            <person name="Giraud I."/>
            <person name="Wattier R."/>
            <person name="Teixeira M."/>
            <person name="Grandjean F."/>
            <person name="Rigaud T."/>
            <person name="Cordaux R."/>
        </authorList>
    </citation>
    <scope>NUCLEOTIDE SEQUENCE [LARGE SCALE GENOMIC DNA]</scope>
    <source>
        <strain evidence="1">T1</strain>
        <tissue evidence="1">Spores</tissue>
    </source>
</reference>
<dbReference type="Gene3D" id="1.10.1170.10">
    <property type="entry name" value="Inhibitor Of Apoptosis Protein (2mihbC-IAP-1), Chain A"/>
    <property type="match status" value="1"/>
</dbReference>
<dbReference type="Proteomes" id="UP001516464">
    <property type="component" value="Unassembled WGS sequence"/>
</dbReference>
<dbReference type="InterPro" id="IPR001370">
    <property type="entry name" value="BIR_rpt"/>
</dbReference>
<comment type="caution">
    <text evidence="1">The sequence shown here is derived from an EMBL/GenBank/DDBJ whole genome shotgun (WGS) entry which is preliminary data.</text>
</comment>
<sequence>MDSSITMRSKKFYSYDSLRQEHIRLETFIDWPIKWLKPEELAANGYYYLRTRDHCACVFCSGIVGEWMEGDIPSIEHKKHFPHCPLLNNQPVGNFPMNICKILLQFGLRIDTETEGKYIICLK</sequence>
<dbReference type="Pfam" id="PF00653">
    <property type="entry name" value="BIR"/>
    <property type="match status" value="1"/>
</dbReference>